<accession>A0A1G1ZH07</accession>
<gene>
    <name evidence="1" type="ORF">A3B92_03450</name>
</gene>
<evidence type="ECO:0000313" key="1">
    <source>
        <dbReference type="EMBL" id="OGY63815.1"/>
    </source>
</evidence>
<dbReference type="AlphaFoldDB" id="A0A1G1ZH07"/>
<organism evidence="1 2">
    <name type="scientific">Candidatus Harrisonbacteria bacterium RIFCSPHIGHO2_02_FULL_42_16</name>
    <dbReference type="NCBI Taxonomy" id="1798404"/>
    <lineage>
        <taxon>Bacteria</taxon>
        <taxon>Candidatus Harrisoniibacteriota</taxon>
    </lineage>
</organism>
<reference evidence="1 2" key="1">
    <citation type="journal article" date="2016" name="Nat. Commun.">
        <title>Thousands of microbial genomes shed light on interconnected biogeochemical processes in an aquifer system.</title>
        <authorList>
            <person name="Anantharaman K."/>
            <person name="Brown C.T."/>
            <person name="Hug L.A."/>
            <person name="Sharon I."/>
            <person name="Castelle C.J."/>
            <person name="Probst A.J."/>
            <person name="Thomas B.C."/>
            <person name="Singh A."/>
            <person name="Wilkins M.J."/>
            <person name="Karaoz U."/>
            <person name="Brodie E.L."/>
            <person name="Williams K.H."/>
            <person name="Hubbard S.S."/>
            <person name="Banfield J.F."/>
        </authorList>
    </citation>
    <scope>NUCLEOTIDE SEQUENCE [LARGE SCALE GENOMIC DNA]</scope>
</reference>
<evidence type="ECO:0000313" key="2">
    <source>
        <dbReference type="Proteomes" id="UP000177960"/>
    </source>
</evidence>
<dbReference type="EMBL" id="MHJG01000015">
    <property type="protein sequence ID" value="OGY63815.1"/>
    <property type="molecule type" value="Genomic_DNA"/>
</dbReference>
<comment type="caution">
    <text evidence="1">The sequence shown here is derived from an EMBL/GenBank/DDBJ whole genome shotgun (WGS) entry which is preliminary data.</text>
</comment>
<proteinExistence type="predicted"/>
<protein>
    <submittedName>
        <fullName evidence="1">Uncharacterized protein</fullName>
    </submittedName>
</protein>
<sequence>MGKELVNPRANNSQCLPRPQRSAVWGYFFYFKIQKFEQITSLGIVLRQAQDKSKTWIGCSPIQCRHFSVGIPHPLQASGPNFTKASQFAEP</sequence>
<dbReference type="Proteomes" id="UP000177960">
    <property type="component" value="Unassembled WGS sequence"/>
</dbReference>
<name>A0A1G1ZH07_9BACT</name>